<dbReference type="AlphaFoldDB" id="A0A9X1Y1T4"/>
<organism evidence="2 3">
    <name type="scientific">Paenibacillus mellifer</name>
    <dbReference type="NCBI Taxonomy" id="2937794"/>
    <lineage>
        <taxon>Bacteria</taxon>
        <taxon>Bacillati</taxon>
        <taxon>Bacillota</taxon>
        <taxon>Bacilli</taxon>
        <taxon>Bacillales</taxon>
        <taxon>Paenibacillaceae</taxon>
        <taxon>Paenibacillus</taxon>
    </lineage>
</organism>
<comment type="caution">
    <text evidence="2">The sequence shown here is derived from an EMBL/GenBank/DDBJ whole genome shotgun (WGS) entry which is preliminary data.</text>
</comment>
<dbReference type="Proteomes" id="UP001139534">
    <property type="component" value="Unassembled WGS sequence"/>
</dbReference>
<evidence type="ECO:0000313" key="2">
    <source>
        <dbReference type="EMBL" id="MCK8488926.1"/>
    </source>
</evidence>
<dbReference type="EMBL" id="JALPRK010000018">
    <property type="protein sequence ID" value="MCK8488926.1"/>
    <property type="molecule type" value="Genomic_DNA"/>
</dbReference>
<evidence type="ECO:0000313" key="3">
    <source>
        <dbReference type="Proteomes" id="UP001139534"/>
    </source>
</evidence>
<name>A0A9X1Y1T4_9BACL</name>
<keyword evidence="3" id="KW-1185">Reference proteome</keyword>
<protein>
    <submittedName>
        <fullName evidence="2">Uncharacterized protein</fullName>
    </submittedName>
</protein>
<proteinExistence type="predicted"/>
<accession>A0A9X1Y1T4</accession>
<reference evidence="2" key="1">
    <citation type="submission" date="2022-04" db="EMBL/GenBank/DDBJ databases">
        <authorList>
            <person name="Seo M.-J."/>
        </authorList>
    </citation>
    <scope>NUCLEOTIDE SEQUENCE</scope>
    <source>
        <strain evidence="2">MBLB2552</strain>
    </source>
</reference>
<gene>
    <name evidence="2" type="ORF">M0651_17280</name>
</gene>
<feature type="region of interest" description="Disordered" evidence="1">
    <location>
        <begin position="1"/>
        <end position="34"/>
    </location>
</feature>
<sequence>MSDSKDLERELSEMLTEGGYGSEEERREEERRKLSPKYEIRIQTTLDPIVEETLNYRKMAKEIDGRYDDYLKRTGRVEKKPE</sequence>
<feature type="compositionally biased region" description="Basic and acidic residues" evidence="1">
    <location>
        <begin position="1"/>
        <end position="12"/>
    </location>
</feature>
<feature type="compositionally biased region" description="Basic and acidic residues" evidence="1">
    <location>
        <begin position="23"/>
        <end position="34"/>
    </location>
</feature>
<evidence type="ECO:0000256" key="1">
    <source>
        <dbReference type="SAM" id="MobiDB-lite"/>
    </source>
</evidence>